<protein>
    <submittedName>
        <fullName evidence="9">Carbon starvation protein A</fullName>
    </submittedName>
</protein>
<feature type="transmembrane region" description="Helical" evidence="7">
    <location>
        <begin position="215"/>
        <end position="235"/>
    </location>
</feature>
<comment type="caution">
    <text evidence="9">The sequence shown here is derived from an EMBL/GenBank/DDBJ whole genome shotgun (WGS) entry which is preliminary data.</text>
</comment>
<evidence type="ECO:0000256" key="6">
    <source>
        <dbReference type="ARBA" id="ARBA00023136"/>
    </source>
</evidence>
<dbReference type="AlphaFoldDB" id="A0A7C0U6Z0"/>
<feature type="transmembrane region" description="Helical" evidence="7">
    <location>
        <begin position="161"/>
        <end position="178"/>
    </location>
</feature>
<dbReference type="InterPro" id="IPR051605">
    <property type="entry name" value="CstA"/>
</dbReference>
<sequence>MNVSLVIVVGLALYVFLYWVYGRFLQEKVVRVSEEPTPAVRLYDGVDFVPANKYVLFGHHFASIAGAAPIVGPAIALAWGWVPALLWVWLGNIFIGAVHDYLSLMSSVRYDGHSVQWVAGRVIKRRTGYIFAWFIFFVLILVVAAFGAVLGKIFVKTPAVPSAYLFKIVAGLILGVLLYRLKLDFRLSTIIGIIMLVAAIVLGEKFPIKASYNTWMVVFFFYIIIVASLPVQVLLQPRDYLNAWLLVGGLVLGGVAVVLSFKPITIPAATVFSAPIIAGKSTPFWPVIPLVIACGSLSGFHALVASGTSSKQLSREIDGLFVGYGSMLTEGFLSTLVVACIGAYGMSLMKPEVLKSLGSGGAQFASHYMGAVKSLGGPVGIFAKAYGTVTSTILGLPKTFMVILGAMWVASFAMTTLDTTNRLARYTFAEILEPMREAVPAFYSFMTNRWVASMVPAAIGIGLAWTGAWTVIWPAFGGANQMLASIALMTAAAWVIRVQERSGWMVLGPALFLWVTVTLALVWYLFVAVPTFMAKNPVQAYALGVMVVVMLLLNFILIYDYFTPKTQEYQAAHEIE</sequence>
<keyword evidence="6 7" id="KW-0472">Membrane</keyword>
<proteinExistence type="inferred from homology"/>
<dbReference type="PANTHER" id="PTHR30252:SF0">
    <property type="entry name" value="PEPTIDE TRANSPORTER CSTA"/>
    <property type="match status" value="1"/>
</dbReference>
<feature type="transmembrane region" description="Helical" evidence="7">
    <location>
        <begin position="450"/>
        <end position="472"/>
    </location>
</feature>
<evidence type="ECO:0000256" key="5">
    <source>
        <dbReference type="ARBA" id="ARBA00022989"/>
    </source>
</evidence>
<keyword evidence="5 7" id="KW-1133">Transmembrane helix</keyword>
<comment type="subcellular location">
    <subcellularLocation>
        <location evidence="1">Cell membrane</location>
        <topology evidence="1">Multi-pass membrane protein</topology>
    </subcellularLocation>
</comment>
<dbReference type="Pfam" id="PF02554">
    <property type="entry name" value="CstA"/>
    <property type="match status" value="1"/>
</dbReference>
<feature type="transmembrane region" description="Helical" evidence="7">
    <location>
        <begin position="129"/>
        <end position="155"/>
    </location>
</feature>
<dbReference type="InterPro" id="IPR003706">
    <property type="entry name" value="CstA_N"/>
</dbReference>
<name>A0A7C0U6Z0_9BACT</name>
<dbReference type="GO" id="GO:0009267">
    <property type="term" value="P:cellular response to starvation"/>
    <property type="evidence" value="ECO:0007669"/>
    <property type="project" value="InterPro"/>
</dbReference>
<evidence type="ECO:0000256" key="4">
    <source>
        <dbReference type="ARBA" id="ARBA00022692"/>
    </source>
</evidence>
<feature type="transmembrane region" description="Helical" evidence="7">
    <location>
        <begin position="538"/>
        <end position="559"/>
    </location>
</feature>
<organism evidence="9">
    <name type="scientific">Thermosulfidibacter takaii</name>
    <dbReference type="NCBI Taxonomy" id="412593"/>
    <lineage>
        <taxon>Bacteria</taxon>
        <taxon>Pseudomonadati</taxon>
        <taxon>Thermosulfidibacterota</taxon>
        <taxon>Thermosulfidibacteria</taxon>
        <taxon>Thermosulfidibacterales</taxon>
        <taxon>Thermosulfidibacteraceae</taxon>
    </lineage>
</organism>
<feature type="transmembrane region" description="Helical" evidence="7">
    <location>
        <begin position="61"/>
        <end position="81"/>
    </location>
</feature>
<gene>
    <name evidence="9" type="ORF">ENF32_04265</name>
</gene>
<dbReference type="Proteomes" id="UP000885690">
    <property type="component" value="Unassembled WGS sequence"/>
</dbReference>
<feature type="transmembrane region" description="Helical" evidence="7">
    <location>
        <begin position="87"/>
        <end position="108"/>
    </location>
</feature>
<evidence type="ECO:0000256" key="2">
    <source>
        <dbReference type="ARBA" id="ARBA00007755"/>
    </source>
</evidence>
<accession>A0A7C0U6Z0</accession>
<dbReference type="EMBL" id="DQWS01000161">
    <property type="protein sequence ID" value="HDD53263.1"/>
    <property type="molecule type" value="Genomic_DNA"/>
</dbReference>
<comment type="similarity">
    <text evidence="2">Belongs to the peptide transporter carbon starvation (CstA) (TC 2.A.114) family.</text>
</comment>
<feature type="transmembrane region" description="Helical" evidence="7">
    <location>
        <begin position="242"/>
        <end position="264"/>
    </location>
</feature>
<evidence type="ECO:0000259" key="8">
    <source>
        <dbReference type="Pfam" id="PF02554"/>
    </source>
</evidence>
<evidence type="ECO:0000313" key="9">
    <source>
        <dbReference type="EMBL" id="HDD53263.1"/>
    </source>
</evidence>
<keyword evidence="3" id="KW-1003">Cell membrane</keyword>
<reference evidence="9" key="1">
    <citation type="journal article" date="2020" name="mSystems">
        <title>Genome- and Community-Level Interaction Insights into Carbon Utilization and Element Cycling Functions of Hydrothermarchaeota in Hydrothermal Sediment.</title>
        <authorList>
            <person name="Zhou Z."/>
            <person name="Liu Y."/>
            <person name="Xu W."/>
            <person name="Pan J."/>
            <person name="Luo Z.H."/>
            <person name="Li M."/>
        </authorList>
    </citation>
    <scope>NUCLEOTIDE SEQUENCE [LARGE SCALE GENOMIC DNA]</scope>
    <source>
        <strain evidence="9">HyVt-115</strain>
    </source>
</reference>
<evidence type="ECO:0000256" key="3">
    <source>
        <dbReference type="ARBA" id="ARBA00022475"/>
    </source>
</evidence>
<dbReference type="PANTHER" id="PTHR30252">
    <property type="entry name" value="INNER MEMBRANE PEPTIDE TRANSPORTER"/>
    <property type="match status" value="1"/>
</dbReference>
<feature type="domain" description="CstA N-terminal" evidence="8">
    <location>
        <begin position="4"/>
        <end position="517"/>
    </location>
</feature>
<dbReference type="GO" id="GO:0005886">
    <property type="term" value="C:plasma membrane"/>
    <property type="evidence" value="ECO:0007669"/>
    <property type="project" value="UniProtKB-SubCell"/>
</dbReference>
<feature type="transmembrane region" description="Helical" evidence="7">
    <location>
        <begin position="319"/>
        <end position="344"/>
    </location>
</feature>
<feature type="transmembrane region" description="Helical" evidence="7">
    <location>
        <begin position="478"/>
        <end position="496"/>
    </location>
</feature>
<evidence type="ECO:0000256" key="1">
    <source>
        <dbReference type="ARBA" id="ARBA00004651"/>
    </source>
</evidence>
<keyword evidence="4 7" id="KW-0812">Transmembrane</keyword>
<feature type="transmembrane region" description="Helical" evidence="7">
    <location>
        <begin position="185"/>
        <end position="203"/>
    </location>
</feature>
<feature type="transmembrane region" description="Helical" evidence="7">
    <location>
        <begin position="399"/>
        <end position="417"/>
    </location>
</feature>
<evidence type="ECO:0000256" key="7">
    <source>
        <dbReference type="SAM" id="Phobius"/>
    </source>
</evidence>
<feature type="transmembrane region" description="Helical" evidence="7">
    <location>
        <begin position="503"/>
        <end position="526"/>
    </location>
</feature>
<feature type="transmembrane region" description="Helical" evidence="7">
    <location>
        <begin position="6"/>
        <end position="25"/>
    </location>
</feature>
<feature type="transmembrane region" description="Helical" evidence="7">
    <location>
        <begin position="284"/>
        <end position="307"/>
    </location>
</feature>